<dbReference type="CDD" id="cd00452">
    <property type="entry name" value="KDPG_aldolase"/>
    <property type="match status" value="1"/>
</dbReference>
<dbReference type="EMBL" id="JAHBCL010000022">
    <property type="protein sequence ID" value="MBS7527605.1"/>
    <property type="molecule type" value="Genomic_DNA"/>
</dbReference>
<dbReference type="InterPro" id="IPR013785">
    <property type="entry name" value="Aldolase_TIM"/>
</dbReference>
<evidence type="ECO:0000256" key="2">
    <source>
        <dbReference type="ARBA" id="ARBA00006906"/>
    </source>
</evidence>
<dbReference type="SUPFAM" id="SSF51569">
    <property type="entry name" value="Aldolase"/>
    <property type="match status" value="1"/>
</dbReference>
<dbReference type="Gene3D" id="3.20.20.70">
    <property type="entry name" value="Aldolase class I"/>
    <property type="match status" value="1"/>
</dbReference>
<evidence type="ECO:0000256" key="3">
    <source>
        <dbReference type="ARBA" id="ARBA00011233"/>
    </source>
</evidence>
<comment type="caution">
    <text evidence="6">The sequence shown here is derived from an EMBL/GenBank/DDBJ whole genome shotgun (WGS) entry which is preliminary data.</text>
</comment>
<comment type="similarity">
    <text evidence="2">Belongs to the KHG/KDPG aldolase family.</text>
</comment>
<comment type="subunit">
    <text evidence="3">Homotrimer.</text>
</comment>
<dbReference type="PANTHER" id="PTHR30246:SF1">
    <property type="entry name" value="2-DEHYDRO-3-DEOXY-6-PHOSPHOGALACTONATE ALDOLASE-RELATED"/>
    <property type="match status" value="1"/>
</dbReference>
<evidence type="ECO:0000313" key="7">
    <source>
        <dbReference type="Proteomes" id="UP000746471"/>
    </source>
</evidence>
<dbReference type="Pfam" id="PF01081">
    <property type="entry name" value="Aldolase"/>
    <property type="match status" value="1"/>
</dbReference>
<dbReference type="InterPro" id="IPR000887">
    <property type="entry name" value="Aldlse_KDPG_KHG"/>
</dbReference>
<gene>
    <name evidence="6" type="ORF">KHM83_13045</name>
</gene>
<evidence type="ECO:0000256" key="1">
    <source>
        <dbReference type="ARBA" id="ARBA00004761"/>
    </source>
</evidence>
<keyword evidence="7" id="KW-1185">Reference proteome</keyword>
<name>A0ABS5PR23_9FIRM</name>
<evidence type="ECO:0000256" key="5">
    <source>
        <dbReference type="ARBA" id="ARBA00023277"/>
    </source>
</evidence>
<dbReference type="PANTHER" id="PTHR30246">
    <property type="entry name" value="2-KETO-3-DEOXY-6-PHOSPHOGLUCONATE ALDOLASE"/>
    <property type="match status" value="1"/>
</dbReference>
<keyword evidence="5" id="KW-0119">Carbohydrate metabolism</keyword>
<comment type="pathway">
    <text evidence="1">Carbohydrate acid metabolism.</text>
</comment>
<organism evidence="6 7">
    <name type="scientific">Fusibacter paucivorans</name>
    <dbReference type="NCBI Taxonomy" id="76009"/>
    <lineage>
        <taxon>Bacteria</taxon>
        <taxon>Bacillati</taxon>
        <taxon>Bacillota</taxon>
        <taxon>Clostridia</taxon>
        <taxon>Eubacteriales</taxon>
        <taxon>Eubacteriales Family XII. Incertae Sedis</taxon>
        <taxon>Fusibacter</taxon>
    </lineage>
</organism>
<evidence type="ECO:0000313" key="6">
    <source>
        <dbReference type="EMBL" id="MBS7527605.1"/>
    </source>
</evidence>
<evidence type="ECO:0000256" key="4">
    <source>
        <dbReference type="ARBA" id="ARBA00023239"/>
    </source>
</evidence>
<proteinExistence type="inferred from homology"/>
<dbReference type="RefSeq" id="WP_213237467.1">
    <property type="nucleotide sequence ID" value="NZ_JAHBCL010000022.1"/>
</dbReference>
<protein>
    <submittedName>
        <fullName evidence="6">Bifunctional 4-hydroxy-2-oxoglutarate aldolase/2-dehydro-3-deoxy-phosphogluconate aldolase</fullName>
    </submittedName>
</protein>
<accession>A0ABS5PR23</accession>
<dbReference type="Proteomes" id="UP000746471">
    <property type="component" value="Unassembled WGS sequence"/>
</dbReference>
<keyword evidence="4" id="KW-0456">Lyase</keyword>
<sequence>MRVAVTSFPKVTAILRGYDLEKTDLLLELLAESSFKSVEIALNTPNAKSILSAIIPKYSEKLAIGAGTVLTLNDLKEVVALGVDFVLSPVMFSKEMCDYCKKNGVISIPGAYSPTEISSCFNLGADIVKVFPAENVGTRYFKNLQSPLGKLPLMAVGGVTPGNANDYLNEGATFLGIGSAMFNKEDVTAGNVTALRQQLAAFAEKIGL</sequence>
<reference evidence="6 7" key="1">
    <citation type="submission" date="2021-05" db="EMBL/GenBank/DDBJ databases">
        <title>Fusibacter ferrireducens sp. nov., an anaerobic, sulfur- and Fe-reducing bacterium isolated from the mangrove sediment.</title>
        <authorList>
            <person name="Qiu D."/>
        </authorList>
    </citation>
    <scope>NUCLEOTIDE SEQUENCE [LARGE SCALE GENOMIC DNA]</scope>
    <source>
        <strain evidence="6 7">DSM 12116</strain>
    </source>
</reference>